<evidence type="ECO:0000313" key="1">
    <source>
        <dbReference type="EMBL" id="CAB4263108.1"/>
    </source>
</evidence>
<reference evidence="1 2" key="1">
    <citation type="submission" date="2020-05" db="EMBL/GenBank/DDBJ databases">
        <authorList>
            <person name="Campoy J."/>
            <person name="Schneeberger K."/>
            <person name="Spophaly S."/>
        </authorList>
    </citation>
    <scope>NUCLEOTIDE SEQUENCE [LARGE SCALE GENOMIC DNA]</scope>
    <source>
        <strain evidence="1">PruArmRojPasFocal</strain>
    </source>
</reference>
<dbReference type="AlphaFoldDB" id="A0A6J5TKF2"/>
<dbReference type="EMBL" id="CAEKDK010000001">
    <property type="protein sequence ID" value="CAB4263108.1"/>
    <property type="molecule type" value="Genomic_DNA"/>
</dbReference>
<dbReference type="Proteomes" id="UP000507222">
    <property type="component" value="Unassembled WGS sequence"/>
</dbReference>
<protein>
    <submittedName>
        <fullName evidence="1">Uncharacterized protein</fullName>
    </submittedName>
</protein>
<accession>A0A6J5TKF2</accession>
<evidence type="ECO:0000313" key="2">
    <source>
        <dbReference type="Proteomes" id="UP000507222"/>
    </source>
</evidence>
<proteinExistence type="predicted"/>
<organism evidence="1 2">
    <name type="scientific">Prunus armeniaca</name>
    <name type="common">Apricot</name>
    <name type="synonym">Armeniaca vulgaris</name>
    <dbReference type="NCBI Taxonomy" id="36596"/>
    <lineage>
        <taxon>Eukaryota</taxon>
        <taxon>Viridiplantae</taxon>
        <taxon>Streptophyta</taxon>
        <taxon>Embryophyta</taxon>
        <taxon>Tracheophyta</taxon>
        <taxon>Spermatophyta</taxon>
        <taxon>Magnoliopsida</taxon>
        <taxon>eudicotyledons</taxon>
        <taxon>Gunneridae</taxon>
        <taxon>Pentapetalae</taxon>
        <taxon>rosids</taxon>
        <taxon>fabids</taxon>
        <taxon>Rosales</taxon>
        <taxon>Rosaceae</taxon>
        <taxon>Amygdaloideae</taxon>
        <taxon>Amygdaleae</taxon>
        <taxon>Prunus</taxon>
    </lineage>
</organism>
<name>A0A6J5TKF2_PRUAR</name>
<gene>
    <name evidence="1" type="ORF">CURHAP_LOCUS2794</name>
</gene>
<sequence length="104" mass="11542">MWTTIYCSVVTGSISPDAYRPPFSNCCSFGTVRGYPYTRPTKKPFETNTGQARIYDDYVGWVVLTGHDASGQPTRTTTQKVLELGADNVRQDSAREVLIDLTSL</sequence>